<feature type="region of interest" description="Disordered" evidence="2">
    <location>
        <begin position="276"/>
        <end position="321"/>
    </location>
</feature>
<reference evidence="3" key="1">
    <citation type="submission" date="2018-02" db="EMBL/GenBank/DDBJ databases">
        <authorList>
            <person name="Cohen D.B."/>
            <person name="Kent A.D."/>
        </authorList>
    </citation>
    <scope>NUCLEOTIDE SEQUENCE</scope>
</reference>
<name>A0A2N9GZ00_FAGSY</name>
<proteinExistence type="predicted"/>
<evidence type="ECO:0000256" key="1">
    <source>
        <dbReference type="SAM" id="Coils"/>
    </source>
</evidence>
<organism evidence="3">
    <name type="scientific">Fagus sylvatica</name>
    <name type="common">Beechnut</name>
    <dbReference type="NCBI Taxonomy" id="28930"/>
    <lineage>
        <taxon>Eukaryota</taxon>
        <taxon>Viridiplantae</taxon>
        <taxon>Streptophyta</taxon>
        <taxon>Embryophyta</taxon>
        <taxon>Tracheophyta</taxon>
        <taxon>Spermatophyta</taxon>
        <taxon>Magnoliopsida</taxon>
        <taxon>eudicotyledons</taxon>
        <taxon>Gunneridae</taxon>
        <taxon>Pentapetalae</taxon>
        <taxon>rosids</taxon>
        <taxon>fabids</taxon>
        <taxon>Fagales</taxon>
        <taxon>Fagaceae</taxon>
        <taxon>Fagus</taxon>
    </lineage>
</organism>
<gene>
    <name evidence="3" type="ORF">FSB_LOCUS35378</name>
</gene>
<keyword evidence="1" id="KW-0175">Coiled coil</keyword>
<feature type="compositionally biased region" description="Basic and acidic residues" evidence="2">
    <location>
        <begin position="302"/>
        <end position="311"/>
    </location>
</feature>
<evidence type="ECO:0000256" key="2">
    <source>
        <dbReference type="SAM" id="MobiDB-lite"/>
    </source>
</evidence>
<accession>A0A2N9GZ00</accession>
<feature type="compositionally biased region" description="Acidic residues" evidence="2">
    <location>
        <begin position="539"/>
        <end position="559"/>
    </location>
</feature>
<dbReference type="EMBL" id="OIVN01002922">
    <property type="protein sequence ID" value="SPD07496.1"/>
    <property type="molecule type" value="Genomic_DNA"/>
</dbReference>
<feature type="region of interest" description="Disordered" evidence="2">
    <location>
        <begin position="521"/>
        <end position="577"/>
    </location>
</feature>
<evidence type="ECO:0000313" key="3">
    <source>
        <dbReference type="EMBL" id="SPD07496.1"/>
    </source>
</evidence>
<sequence length="597" mass="65976">MAGAHRLAHLVDSNESMRSFRKKYLVPNNVGLRYYSVHKIPLLNKDEILIPVMSIVGGGGVRFPLHPLLINFLQTVNACPGQLSINVFRIVMGVVALNRLLNISLTTKDILHLYSYICPGSESDTSCSLKAKKVNRKLVTALPSSNKGFDNDWLVVSGNWFSGVSRCRNEFGRPVPSRLNVPASVANLEDIQKALDSNICVDRFGQPRAASLLIGYKPLIGNFLEVLEMAPPVDIFEVIGKKQKGASSSKGKGKAKQGVQTRRSRKAVFEVIAPEQSDQGEETRLVPSTEPSSLSQVVEGAESVRIEEQAPRPKRARVGQPVTTSHTVFETFDIEFSARVAHALTRATCLPGDYEAWEEMSSGRLFRHISRVLVMAAQGVQAAEARAYGLHQRQKEMEAKHEKAISDVLANASKNREDLEKKHFETINLMKDAEEKARTESEQRMKLEADLIQLQEKIKELEAECVRSIGEALENGKREGKQEAWGEIKDQIQGVYNRSFRDGWKAALKMVDTPASSDLFLRESTPLPFPDAGLRESDKEDEDDEDEEDETAIVGDDQDGQVASPVLISADDPPIPTTSVLVDLVPMTTEDPPAPSA</sequence>
<dbReference type="AlphaFoldDB" id="A0A2N9GZ00"/>
<protein>
    <submittedName>
        <fullName evidence="3">Uncharacterized protein</fullName>
    </submittedName>
</protein>
<feature type="coiled-coil region" evidence="1">
    <location>
        <begin position="402"/>
        <end position="471"/>
    </location>
</feature>